<proteinExistence type="predicted"/>
<dbReference type="OrthoDB" id="272987at2759"/>
<keyword evidence="3" id="KW-1185">Reference proteome</keyword>
<dbReference type="Pfam" id="PF20653">
    <property type="entry name" value="COG6_C"/>
    <property type="match status" value="1"/>
</dbReference>
<dbReference type="VEuPathDB" id="FungiDB:SPRG_16118"/>
<dbReference type="InterPro" id="IPR048369">
    <property type="entry name" value="COG6_C"/>
</dbReference>
<organism evidence="2 3">
    <name type="scientific">Saprolegnia parasitica (strain CBS 223.65)</name>
    <dbReference type="NCBI Taxonomy" id="695850"/>
    <lineage>
        <taxon>Eukaryota</taxon>
        <taxon>Sar</taxon>
        <taxon>Stramenopiles</taxon>
        <taxon>Oomycota</taxon>
        <taxon>Saprolegniomycetes</taxon>
        <taxon>Saprolegniales</taxon>
        <taxon>Saprolegniaceae</taxon>
        <taxon>Saprolegnia</taxon>
    </lineage>
</organism>
<dbReference type="STRING" id="695850.A0A067BJZ2"/>
<dbReference type="InterPro" id="IPR010490">
    <property type="entry name" value="COG6"/>
</dbReference>
<evidence type="ECO:0000313" key="3">
    <source>
        <dbReference type="Proteomes" id="UP000030745"/>
    </source>
</evidence>
<dbReference type="GeneID" id="24137772"/>
<sequence length="399" mass="43751">MRHLAARPAFYTHCKEALVAARRGAILRRFILALTRGGPNGIPRPIEIHSHDPVRYAGDMLAWVHAAIASEHEYFKVLLDGAEVGETQRLVGHAFEGIARPLEVRLQQTLTGQTACPVVYQVVHLLGFYCVTMAKLVPQDAELNTVLVESLARARTSFEKQWQHQVDLFQAAMQEDRADFTLVAAHATLDTTHKLANLLDIYQSALLPFGAQAADVAPVIECFLVALSASSKQRHADRSDALVFQLNQLGCVHATLSRYEALASEWCADLSRDIGASIDALAIAQASVVLQRCAVSTLLEHMAAVREAGSTMPGLDVDSVRIIVHNFCSLLMALEFPAIERISQPDVRDEAYARAARRLCDAYEAIHAFVCDPVMGYAQPSTIVVHSPKEIETILDLAS</sequence>
<dbReference type="PANTHER" id="PTHR21506">
    <property type="entry name" value="COMPONENT OF OLIGOMERIC GOLGI COMPLEX 6"/>
    <property type="match status" value="1"/>
</dbReference>
<dbReference type="GO" id="GO:0017119">
    <property type="term" value="C:Golgi transport complex"/>
    <property type="evidence" value="ECO:0007669"/>
    <property type="project" value="InterPro"/>
</dbReference>
<dbReference type="AlphaFoldDB" id="A0A067BJZ2"/>
<reference evidence="2 3" key="1">
    <citation type="journal article" date="2013" name="PLoS Genet.">
        <title>Distinctive expansion of potential virulence genes in the genome of the oomycete fish pathogen Saprolegnia parasitica.</title>
        <authorList>
            <person name="Jiang R.H."/>
            <person name="de Bruijn I."/>
            <person name="Haas B.J."/>
            <person name="Belmonte R."/>
            <person name="Lobach L."/>
            <person name="Christie J."/>
            <person name="van den Ackerveken G."/>
            <person name="Bottin A."/>
            <person name="Bulone V."/>
            <person name="Diaz-Moreno S.M."/>
            <person name="Dumas B."/>
            <person name="Fan L."/>
            <person name="Gaulin E."/>
            <person name="Govers F."/>
            <person name="Grenville-Briggs L.J."/>
            <person name="Horner N.R."/>
            <person name="Levin J.Z."/>
            <person name="Mammella M."/>
            <person name="Meijer H.J."/>
            <person name="Morris P."/>
            <person name="Nusbaum C."/>
            <person name="Oome S."/>
            <person name="Phillips A.J."/>
            <person name="van Rooyen D."/>
            <person name="Rzeszutek E."/>
            <person name="Saraiva M."/>
            <person name="Secombes C.J."/>
            <person name="Seidl M.F."/>
            <person name="Snel B."/>
            <person name="Stassen J.H."/>
            <person name="Sykes S."/>
            <person name="Tripathy S."/>
            <person name="van den Berg H."/>
            <person name="Vega-Arreguin J.C."/>
            <person name="Wawra S."/>
            <person name="Young S.K."/>
            <person name="Zeng Q."/>
            <person name="Dieguez-Uribeondo J."/>
            <person name="Russ C."/>
            <person name="Tyler B.M."/>
            <person name="van West P."/>
        </authorList>
    </citation>
    <scope>NUCLEOTIDE SEQUENCE [LARGE SCALE GENOMIC DNA]</scope>
    <source>
        <strain evidence="2 3">CBS 223.65</strain>
    </source>
</reference>
<dbReference type="EMBL" id="KK583425">
    <property type="protein sequence ID" value="KDO18513.1"/>
    <property type="molecule type" value="Genomic_DNA"/>
</dbReference>
<feature type="domain" description="Conserved Oligomeric Golgi complex subunit 6 C-terminal" evidence="1">
    <location>
        <begin position="1"/>
        <end position="395"/>
    </location>
</feature>
<accession>A0A067BJZ2</accession>
<dbReference type="PANTHER" id="PTHR21506:SF0">
    <property type="entry name" value="CONSERVED OLIGOMERIC GOLGI COMPLEX SUBUNIT 6"/>
    <property type="match status" value="1"/>
</dbReference>
<name>A0A067BJZ2_SAPPC</name>
<evidence type="ECO:0000259" key="1">
    <source>
        <dbReference type="Pfam" id="PF20653"/>
    </source>
</evidence>
<dbReference type="GO" id="GO:0006891">
    <property type="term" value="P:intra-Golgi vesicle-mediated transport"/>
    <property type="evidence" value="ECO:0007669"/>
    <property type="project" value="InterPro"/>
</dbReference>
<dbReference type="OMA" id="HAHTEAW"/>
<protein>
    <recommendedName>
        <fullName evidence="1">Conserved Oligomeric Golgi complex subunit 6 C-terminal domain-containing protein</fullName>
    </recommendedName>
</protein>
<dbReference type="SMART" id="SM01087">
    <property type="entry name" value="COG6"/>
    <property type="match status" value="1"/>
</dbReference>
<gene>
    <name evidence="2" type="ORF">SPRG_16118</name>
</gene>
<evidence type="ECO:0000313" key="2">
    <source>
        <dbReference type="EMBL" id="KDO18513.1"/>
    </source>
</evidence>
<dbReference type="RefSeq" id="XP_012210773.1">
    <property type="nucleotide sequence ID" value="XM_012355383.1"/>
</dbReference>
<dbReference type="KEGG" id="spar:SPRG_16118"/>
<dbReference type="Proteomes" id="UP000030745">
    <property type="component" value="Unassembled WGS sequence"/>
</dbReference>